<gene>
    <name evidence="3" type="ORF">SAMN04488111_0214</name>
</gene>
<evidence type="ECO:0000313" key="3">
    <source>
        <dbReference type="EMBL" id="SNR31557.1"/>
    </source>
</evidence>
<dbReference type="Proteomes" id="UP000198412">
    <property type="component" value="Unassembled WGS sequence"/>
</dbReference>
<evidence type="ECO:0000256" key="1">
    <source>
        <dbReference type="SAM" id="Phobius"/>
    </source>
</evidence>
<keyword evidence="1 3" id="KW-0812">Transmembrane</keyword>
<dbReference type="OrthoDB" id="9810200at2"/>
<dbReference type="InterPro" id="IPR011933">
    <property type="entry name" value="Double_TM_dom"/>
</dbReference>
<feature type="transmembrane region" description="Helical" evidence="1">
    <location>
        <begin position="6"/>
        <end position="24"/>
    </location>
</feature>
<proteinExistence type="predicted"/>
<dbReference type="Pfam" id="PF07584">
    <property type="entry name" value="BatA"/>
    <property type="match status" value="1"/>
</dbReference>
<dbReference type="EMBL" id="FZNX01000001">
    <property type="protein sequence ID" value="SNR31557.1"/>
    <property type="molecule type" value="Genomic_DNA"/>
</dbReference>
<dbReference type="NCBIfam" id="TIGR02226">
    <property type="entry name" value="two_anch"/>
    <property type="match status" value="1"/>
</dbReference>
<dbReference type="RefSeq" id="WP_089376584.1">
    <property type="nucleotide sequence ID" value="NZ_FZNX01000001.1"/>
</dbReference>
<dbReference type="InterPro" id="IPR024163">
    <property type="entry name" value="Aerotolerance_reg_N"/>
</dbReference>
<dbReference type="PANTHER" id="PTHR37464">
    <property type="entry name" value="BLL2463 PROTEIN"/>
    <property type="match status" value="1"/>
</dbReference>
<evidence type="ECO:0000313" key="4">
    <source>
        <dbReference type="Proteomes" id="UP000198412"/>
    </source>
</evidence>
<feature type="domain" description="Aerotolerance regulator N-terminal" evidence="2">
    <location>
        <begin position="1"/>
        <end position="76"/>
    </location>
</feature>
<evidence type="ECO:0000259" key="2">
    <source>
        <dbReference type="Pfam" id="PF07584"/>
    </source>
</evidence>
<feature type="transmembrane region" description="Helical" evidence="1">
    <location>
        <begin position="56"/>
        <end position="78"/>
    </location>
</feature>
<keyword evidence="4" id="KW-1185">Reference proteome</keyword>
<feature type="transmembrane region" description="Helical" evidence="1">
    <location>
        <begin position="627"/>
        <end position="650"/>
    </location>
</feature>
<keyword evidence="1" id="KW-0472">Membrane</keyword>
<protein>
    <submittedName>
        <fullName evidence="3">N-terminal double-transmembrane domain-containing protein</fullName>
    </submittedName>
</protein>
<dbReference type="PANTHER" id="PTHR37464:SF1">
    <property type="entry name" value="BLL2463 PROTEIN"/>
    <property type="match status" value="1"/>
</dbReference>
<sequence length="652" mass="74974">MQFKHPEILYALLFLIIPIIVHLFQLQRFVKVPFTNVKFLKNIEKQTRKSARLKKWLILLTRMLAFACLIIAFSQPFLSEFTIEKNYNTTIYLDNSYSMQAKGENGELLKTIAQNIIEKNNQNNTNLSIFTNDKSYTNLETQNLKNELINIKYSPNRLDLNTVLLKLNNLNNNKTNTLYKNILISDFQNINRKNSNDFTNVIASINLLKVTPKTSNNILVDSLYIESKTTTEIIIKVIVKSTNNITDNVPVSLLEGSKLIGKTTSKFNNSKLSIITFTVPNSDNFNGQISLIDENLEFDNDFFFSISKPEKINVLNIGSSGSFLSKIYTKNEFNYSSNELQNLNYNSIQNQHLILLNELEKIPTELINSLNEFSKNGGDIVVIPSVNSNIESYNRLLNSLQIGTINSKIATEHKITTINYDHPLIIDVFEKRVSNFQYPKTSFFYKSNLRNATPIIKFDNNESFITSINLENSNFYWVASPLKNEFSDFIQSPLVVPVFYNFAKNSSKFSKLYYVIGPETKIDLLTSIGKDDVLKISNEDREFIPLQQLSQNKVTITIKDNIIKSGFYNVFSNNKNIKTLAFNYNRAESDLNYTDINLIAENNKNISISSSISEVFEEINKQGKINWLFKWFLAFSALFLLIEILILKYFNI</sequence>
<keyword evidence="1" id="KW-1133">Transmembrane helix</keyword>
<accession>A0A238VBY4</accession>
<name>A0A238VBY4_9FLAO</name>
<organism evidence="3 4">
    <name type="scientific">Lutibacter flavus</name>
    <dbReference type="NCBI Taxonomy" id="691689"/>
    <lineage>
        <taxon>Bacteria</taxon>
        <taxon>Pseudomonadati</taxon>
        <taxon>Bacteroidota</taxon>
        <taxon>Flavobacteriia</taxon>
        <taxon>Flavobacteriales</taxon>
        <taxon>Flavobacteriaceae</taxon>
        <taxon>Lutibacter</taxon>
    </lineage>
</organism>
<reference evidence="4" key="1">
    <citation type="submission" date="2017-06" db="EMBL/GenBank/DDBJ databases">
        <authorList>
            <person name="Varghese N."/>
            <person name="Submissions S."/>
        </authorList>
    </citation>
    <scope>NUCLEOTIDE SEQUENCE [LARGE SCALE GENOMIC DNA]</scope>
    <source>
        <strain evidence="4">DSM 27993</strain>
    </source>
</reference>
<dbReference type="AlphaFoldDB" id="A0A238VBY4"/>